<gene>
    <name evidence="1" type="ORF">SAMN04490195_4425</name>
</gene>
<name>A0A1H1HQR8_9PSED</name>
<dbReference type="OrthoDB" id="6602106at2"/>
<dbReference type="Pfam" id="PF06551">
    <property type="entry name" value="DUF1120"/>
    <property type="match status" value="1"/>
</dbReference>
<reference evidence="2" key="1">
    <citation type="submission" date="2016-10" db="EMBL/GenBank/DDBJ databases">
        <authorList>
            <person name="Varghese N."/>
            <person name="Submissions S."/>
        </authorList>
    </citation>
    <scope>NUCLEOTIDE SEQUENCE [LARGE SCALE GENOMIC DNA]</scope>
    <source>
        <strain evidence="2">BS3775</strain>
    </source>
</reference>
<sequence>MNKTLSALCTALLLTTASPAFAASTDLTVTGVITPSACTPTLSGGGIVDHGKISAKDLRPDNPTALPKLTLQMAVNCDAPVQYYFSPIDHRAGTAWGTSSQFGLGRTNAGEKLGSFMVDALNMRADGVDVQHIASTDGGKTWIKDYWDADNLWAVGAMDDTSMPLRVKDLTLDLRITTQIASTRELTLTDDVLIDGSATLQLKYL</sequence>
<protein>
    <submittedName>
        <fullName evidence="1">Uncharacterized protein</fullName>
    </submittedName>
</protein>
<organism evidence="1 2">
    <name type="scientific">Pseudomonas moorei</name>
    <dbReference type="NCBI Taxonomy" id="395599"/>
    <lineage>
        <taxon>Bacteria</taxon>
        <taxon>Pseudomonadati</taxon>
        <taxon>Pseudomonadota</taxon>
        <taxon>Gammaproteobacteria</taxon>
        <taxon>Pseudomonadales</taxon>
        <taxon>Pseudomonadaceae</taxon>
        <taxon>Pseudomonas</taxon>
    </lineage>
</organism>
<evidence type="ECO:0000313" key="1">
    <source>
        <dbReference type="EMBL" id="SDR27753.1"/>
    </source>
</evidence>
<evidence type="ECO:0000313" key="2">
    <source>
        <dbReference type="Proteomes" id="UP000199570"/>
    </source>
</evidence>
<keyword evidence="2" id="KW-1185">Reference proteome</keyword>
<dbReference type="EMBL" id="FNKJ01000003">
    <property type="protein sequence ID" value="SDR27753.1"/>
    <property type="molecule type" value="Genomic_DNA"/>
</dbReference>
<proteinExistence type="predicted"/>
<dbReference type="Proteomes" id="UP000199570">
    <property type="component" value="Unassembled WGS sequence"/>
</dbReference>
<dbReference type="RefSeq" id="WP_090324956.1">
    <property type="nucleotide sequence ID" value="NZ_FNKJ01000003.1"/>
</dbReference>
<accession>A0A1H1HQR8</accession>
<dbReference type="InterPro" id="IPR010546">
    <property type="entry name" value="DUF1120"/>
</dbReference>
<dbReference type="AlphaFoldDB" id="A0A1H1HQR8"/>